<dbReference type="InterPro" id="IPR013762">
    <property type="entry name" value="Integrase-like_cat_sf"/>
</dbReference>
<feature type="region of interest" description="Disordered" evidence="2">
    <location>
        <begin position="1"/>
        <end position="45"/>
    </location>
</feature>
<dbReference type="InterPro" id="IPR002104">
    <property type="entry name" value="Integrase_catalytic"/>
</dbReference>
<keyword evidence="1" id="KW-0233">DNA recombination</keyword>
<sequence length="403" mass="44535">MPYRKNAKNHNSTTNMPKNLSSGLPAGTRVSISLEPSGPPDPFGDQLVGGILAGHATLILETSPVEEAGEEDHLLTSQVIESKLKELAHANAKTSTVETYTKCWGRFAEVFEELPSDRESIMDYLARFDGPSGRYRLNNQDNIHLLYKHALDRGWVSRDPMEGMKRPNVKLQQPRSMDLAQVKKLMGLEHTPRELATLHLLVGHGWRQHELLEIKARDVRSMERGWIWCHGKEREEFAPVLPETANLLLGLIDDLEDDEQVIGSVRGRSERFGSGGMRVMVKRLLAEAGLTGFTGHNLRDTFATLVERKAGDLTVSMALIRDKVPGVASRYVTRDLPALLESYSPLRQIEGGLSPGLTDGGEPGPDDEKRGAPGSVEPGNASFGKLVETGESRTPRPEETIDR</sequence>
<organism evidence="4">
    <name type="scientific">marine metagenome</name>
    <dbReference type="NCBI Taxonomy" id="408172"/>
    <lineage>
        <taxon>unclassified sequences</taxon>
        <taxon>metagenomes</taxon>
        <taxon>ecological metagenomes</taxon>
    </lineage>
</organism>
<feature type="domain" description="Tyr recombinase" evidence="3">
    <location>
        <begin position="172"/>
        <end position="344"/>
    </location>
</feature>
<dbReference type="GO" id="GO:0003677">
    <property type="term" value="F:DNA binding"/>
    <property type="evidence" value="ECO:0007669"/>
    <property type="project" value="InterPro"/>
</dbReference>
<proteinExistence type="predicted"/>
<evidence type="ECO:0000256" key="1">
    <source>
        <dbReference type="ARBA" id="ARBA00023172"/>
    </source>
</evidence>
<dbReference type="AlphaFoldDB" id="A0A381YSR3"/>
<dbReference type="SUPFAM" id="SSF56349">
    <property type="entry name" value="DNA breaking-rejoining enzymes"/>
    <property type="match status" value="1"/>
</dbReference>
<feature type="compositionally biased region" description="Basic and acidic residues" evidence="2">
    <location>
        <begin position="388"/>
        <end position="403"/>
    </location>
</feature>
<reference evidence="4" key="1">
    <citation type="submission" date="2018-05" db="EMBL/GenBank/DDBJ databases">
        <authorList>
            <person name="Lanie J.A."/>
            <person name="Ng W.-L."/>
            <person name="Kazmierczak K.M."/>
            <person name="Andrzejewski T.M."/>
            <person name="Davidsen T.M."/>
            <person name="Wayne K.J."/>
            <person name="Tettelin H."/>
            <person name="Glass J.I."/>
            <person name="Rusch D."/>
            <person name="Podicherti R."/>
            <person name="Tsui H.-C.T."/>
            <person name="Winkler M.E."/>
        </authorList>
    </citation>
    <scope>NUCLEOTIDE SEQUENCE</scope>
</reference>
<gene>
    <name evidence="4" type="ORF">METZ01_LOCUS132427</name>
</gene>
<dbReference type="GO" id="GO:0015074">
    <property type="term" value="P:DNA integration"/>
    <property type="evidence" value="ECO:0007669"/>
    <property type="project" value="InterPro"/>
</dbReference>
<name>A0A381YSR3_9ZZZZ</name>
<evidence type="ECO:0000256" key="2">
    <source>
        <dbReference type="SAM" id="MobiDB-lite"/>
    </source>
</evidence>
<protein>
    <recommendedName>
        <fullName evidence="3">Tyr recombinase domain-containing protein</fullName>
    </recommendedName>
</protein>
<dbReference type="Pfam" id="PF00589">
    <property type="entry name" value="Phage_integrase"/>
    <property type="match status" value="1"/>
</dbReference>
<feature type="compositionally biased region" description="Polar residues" evidence="2">
    <location>
        <begin position="9"/>
        <end position="22"/>
    </location>
</feature>
<feature type="region of interest" description="Disordered" evidence="2">
    <location>
        <begin position="350"/>
        <end position="403"/>
    </location>
</feature>
<dbReference type="GO" id="GO:0006310">
    <property type="term" value="P:DNA recombination"/>
    <property type="evidence" value="ECO:0007669"/>
    <property type="project" value="UniProtKB-KW"/>
</dbReference>
<dbReference type="Gene3D" id="1.10.443.10">
    <property type="entry name" value="Intergrase catalytic core"/>
    <property type="match status" value="1"/>
</dbReference>
<accession>A0A381YSR3</accession>
<dbReference type="PROSITE" id="PS51898">
    <property type="entry name" value="TYR_RECOMBINASE"/>
    <property type="match status" value="1"/>
</dbReference>
<feature type="non-terminal residue" evidence="4">
    <location>
        <position position="403"/>
    </location>
</feature>
<dbReference type="InterPro" id="IPR011010">
    <property type="entry name" value="DNA_brk_join_enz"/>
</dbReference>
<evidence type="ECO:0000259" key="3">
    <source>
        <dbReference type="PROSITE" id="PS51898"/>
    </source>
</evidence>
<dbReference type="EMBL" id="UINC01018868">
    <property type="protein sequence ID" value="SVA79573.1"/>
    <property type="molecule type" value="Genomic_DNA"/>
</dbReference>
<evidence type="ECO:0000313" key="4">
    <source>
        <dbReference type="EMBL" id="SVA79573.1"/>
    </source>
</evidence>